<protein>
    <recommendedName>
        <fullName evidence="5">NlpC/P60 domain-containing protein</fullName>
    </recommendedName>
</protein>
<keyword evidence="3" id="KW-0378">Hydrolase</keyword>
<dbReference type="OrthoDB" id="9813368at2"/>
<evidence type="ECO:0000259" key="5">
    <source>
        <dbReference type="PROSITE" id="PS51935"/>
    </source>
</evidence>
<dbReference type="Pfam" id="PF18348">
    <property type="entry name" value="SH3_16"/>
    <property type="match status" value="1"/>
</dbReference>
<dbReference type="SUPFAM" id="SSF54001">
    <property type="entry name" value="Cysteine proteinases"/>
    <property type="match status" value="1"/>
</dbReference>
<reference evidence="6 7" key="1">
    <citation type="submission" date="2018-06" db="EMBL/GenBank/DDBJ databases">
        <authorList>
            <person name="Liu Z.-W."/>
        </authorList>
    </citation>
    <scope>NUCLEOTIDE SEQUENCE [LARGE SCALE GENOMIC DNA]</scope>
    <source>
        <strain evidence="6 7">2b14</strain>
    </source>
</reference>
<keyword evidence="7" id="KW-1185">Reference proteome</keyword>
<keyword evidence="4" id="KW-0788">Thiol protease</keyword>
<dbReference type="InterPro" id="IPR000064">
    <property type="entry name" value="NLP_P60_dom"/>
</dbReference>
<organism evidence="6 7">
    <name type="scientific">Pontibacter arcticus</name>
    <dbReference type="NCBI Taxonomy" id="2080288"/>
    <lineage>
        <taxon>Bacteria</taxon>
        <taxon>Pseudomonadati</taxon>
        <taxon>Bacteroidota</taxon>
        <taxon>Cytophagia</taxon>
        <taxon>Cytophagales</taxon>
        <taxon>Hymenobacteraceae</taxon>
        <taxon>Pontibacter</taxon>
    </lineage>
</organism>
<evidence type="ECO:0000313" key="7">
    <source>
        <dbReference type="Proteomes" id="UP000251692"/>
    </source>
</evidence>
<comment type="similarity">
    <text evidence="1">Belongs to the peptidase C40 family.</text>
</comment>
<name>A0A364RGR5_9BACT</name>
<dbReference type="InterPro" id="IPR038765">
    <property type="entry name" value="Papain-like_cys_pep_sf"/>
</dbReference>
<evidence type="ECO:0000256" key="2">
    <source>
        <dbReference type="ARBA" id="ARBA00022670"/>
    </source>
</evidence>
<sequence>MLALVPMRAEASNKAEMVTQVLFGECYQVISQKDKWLQIQLATDNYRGWIDLNQHNSVSVAYFEKWQAAAHARVTDLLSFVENENIQIPVSRGAYLPFYEHGTFAIENRNYTFAGNVSLPDSEISKEKLTSLAVNFLKTPYLWGGKSVFGIDCSGFVQQLYGLCGYQLPRDAYQQVEHGQEVHFATQTQPGDLAYFANPEGRIIHVGMLLENQQIIHAAGEVRIDTLDHIGIYRSDRKAYSHQLRIIKRIN</sequence>
<proteinExistence type="inferred from homology"/>
<dbReference type="SUPFAM" id="SSF82057">
    <property type="entry name" value="Prokaryotic SH3-related domain"/>
    <property type="match status" value="1"/>
</dbReference>
<gene>
    <name evidence="6" type="ORF">DP923_07155</name>
</gene>
<dbReference type="Gene3D" id="2.30.30.40">
    <property type="entry name" value="SH3 Domains"/>
    <property type="match status" value="1"/>
</dbReference>
<feature type="domain" description="NlpC/P60" evidence="5">
    <location>
        <begin position="123"/>
        <end position="251"/>
    </location>
</feature>
<dbReference type="EMBL" id="QMDV01000002">
    <property type="protein sequence ID" value="RAU83464.1"/>
    <property type="molecule type" value="Genomic_DNA"/>
</dbReference>
<evidence type="ECO:0000313" key="6">
    <source>
        <dbReference type="EMBL" id="RAU83464.1"/>
    </source>
</evidence>
<dbReference type="AlphaFoldDB" id="A0A364RGR5"/>
<dbReference type="Gene3D" id="3.90.1720.10">
    <property type="entry name" value="endopeptidase domain like (from Nostoc punctiforme)"/>
    <property type="match status" value="1"/>
</dbReference>
<keyword evidence="2" id="KW-0645">Protease</keyword>
<evidence type="ECO:0000256" key="3">
    <source>
        <dbReference type="ARBA" id="ARBA00022801"/>
    </source>
</evidence>
<dbReference type="GO" id="GO:0008234">
    <property type="term" value="F:cysteine-type peptidase activity"/>
    <property type="evidence" value="ECO:0007669"/>
    <property type="project" value="UniProtKB-KW"/>
</dbReference>
<reference evidence="6 7" key="2">
    <citation type="submission" date="2018-07" db="EMBL/GenBank/DDBJ databases">
        <title>Pontibacter sp. 2b14 genomic sequence and assembly.</title>
        <authorList>
            <person name="Du Z.-J."/>
        </authorList>
    </citation>
    <scope>NUCLEOTIDE SEQUENCE [LARGE SCALE GENOMIC DNA]</scope>
    <source>
        <strain evidence="6 7">2b14</strain>
    </source>
</reference>
<dbReference type="PANTHER" id="PTHR47053">
    <property type="entry name" value="MUREIN DD-ENDOPEPTIDASE MEPH-RELATED"/>
    <property type="match status" value="1"/>
</dbReference>
<dbReference type="InterPro" id="IPR051202">
    <property type="entry name" value="Peptidase_C40"/>
</dbReference>
<dbReference type="InterPro" id="IPR041382">
    <property type="entry name" value="SH3_16"/>
</dbReference>
<dbReference type="Pfam" id="PF00877">
    <property type="entry name" value="NLPC_P60"/>
    <property type="match status" value="1"/>
</dbReference>
<dbReference type="PROSITE" id="PS51935">
    <property type="entry name" value="NLPC_P60"/>
    <property type="match status" value="1"/>
</dbReference>
<dbReference type="GO" id="GO:0006508">
    <property type="term" value="P:proteolysis"/>
    <property type="evidence" value="ECO:0007669"/>
    <property type="project" value="UniProtKB-KW"/>
</dbReference>
<comment type="caution">
    <text evidence="6">The sequence shown here is derived from an EMBL/GenBank/DDBJ whole genome shotgun (WGS) entry which is preliminary data.</text>
</comment>
<dbReference type="Proteomes" id="UP000251692">
    <property type="component" value="Unassembled WGS sequence"/>
</dbReference>
<evidence type="ECO:0000256" key="4">
    <source>
        <dbReference type="ARBA" id="ARBA00022807"/>
    </source>
</evidence>
<dbReference type="PANTHER" id="PTHR47053:SF1">
    <property type="entry name" value="MUREIN DD-ENDOPEPTIDASE MEPH-RELATED"/>
    <property type="match status" value="1"/>
</dbReference>
<evidence type="ECO:0000256" key="1">
    <source>
        <dbReference type="ARBA" id="ARBA00007074"/>
    </source>
</evidence>
<accession>A0A364RGR5</accession>